<protein>
    <submittedName>
        <fullName evidence="2">Uncharacterized protein</fullName>
    </submittedName>
</protein>
<name>A0A139A638_GONPJ</name>
<keyword evidence="3" id="KW-1185">Reference proteome</keyword>
<feature type="region of interest" description="Disordered" evidence="1">
    <location>
        <begin position="1"/>
        <end position="36"/>
    </location>
</feature>
<reference evidence="2 3" key="1">
    <citation type="journal article" date="2015" name="Genome Biol. Evol.">
        <title>Phylogenomic analyses indicate that early fungi evolved digesting cell walls of algal ancestors of land plants.</title>
        <authorList>
            <person name="Chang Y."/>
            <person name="Wang S."/>
            <person name="Sekimoto S."/>
            <person name="Aerts A.L."/>
            <person name="Choi C."/>
            <person name="Clum A."/>
            <person name="LaButti K.M."/>
            <person name="Lindquist E.A."/>
            <person name="Yee Ngan C."/>
            <person name="Ohm R.A."/>
            <person name="Salamov A.A."/>
            <person name="Grigoriev I.V."/>
            <person name="Spatafora J.W."/>
            <person name="Berbee M.L."/>
        </authorList>
    </citation>
    <scope>NUCLEOTIDE SEQUENCE [LARGE SCALE GENOMIC DNA]</scope>
    <source>
        <strain evidence="2 3">JEL478</strain>
    </source>
</reference>
<dbReference type="EMBL" id="KQ965789">
    <property type="protein sequence ID" value="KXS12266.1"/>
    <property type="molecule type" value="Genomic_DNA"/>
</dbReference>
<evidence type="ECO:0000313" key="2">
    <source>
        <dbReference type="EMBL" id="KXS12266.1"/>
    </source>
</evidence>
<sequence>MRPRGRASRIPSWRADSPPTAAGGAEAKMGSSCSTWSGRSTTRLLTFLRADSFMHSPFPSSRRSHSTKLLQGLSCFCACCAKKHGLPILTSPRPATWTSVRFVSEVSFPNTRAGGSEDPERVRWLPVRPFQRTDDGDRSLWPEQILLVYILRAQAVVDLGDKEFCVWLLFVTLSHPASTSETSLSLISDHTLQPQVRFGDVEERHLEGPPRSQRSAGWLDWPSRRPLSRRV</sequence>
<dbReference type="Proteomes" id="UP000070544">
    <property type="component" value="Unassembled WGS sequence"/>
</dbReference>
<dbReference type="AlphaFoldDB" id="A0A139A638"/>
<gene>
    <name evidence="2" type="ORF">M427DRAFT_398153</name>
</gene>
<evidence type="ECO:0000313" key="3">
    <source>
        <dbReference type="Proteomes" id="UP000070544"/>
    </source>
</evidence>
<proteinExistence type="predicted"/>
<evidence type="ECO:0000256" key="1">
    <source>
        <dbReference type="SAM" id="MobiDB-lite"/>
    </source>
</evidence>
<accession>A0A139A638</accession>
<organism evidence="2 3">
    <name type="scientific">Gonapodya prolifera (strain JEL478)</name>
    <name type="common">Monoblepharis prolifera</name>
    <dbReference type="NCBI Taxonomy" id="1344416"/>
    <lineage>
        <taxon>Eukaryota</taxon>
        <taxon>Fungi</taxon>
        <taxon>Fungi incertae sedis</taxon>
        <taxon>Chytridiomycota</taxon>
        <taxon>Chytridiomycota incertae sedis</taxon>
        <taxon>Monoblepharidomycetes</taxon>
        <taxon>Monoblepharidales</taxon>
        <taxon>Gonapodyaceae</taxon>
        <taxon>Gonapodya</taxon>
    </lineage>
</organism>